<dbReference type="CDD" id="cd17536">
    <property type="entry name" value="REC_YesN-like"/>
    <property type="match status" value="1"/>
</dbReference>
<evidence type="ECO:0000259" key="8">
    <source>
        <dbReference type="PROSITE" id="PS50109"/>
    </source>
</evidence>
<dbReference type="PATRIC" id="fig|1173027.3.peg.4941"/>
<evidence type="ECO:0000313" key="11">
    <source>
        <dbReference type="Proteomes" id="UP000010471"/>
    </source>
</evidence>
<feature type="coiled-coil region" evidence="7">
    <location>
        <begin position="129"/>
        <end position="159"/>
    </location>
</feature>
<dbReference type="PANTHER" id="PTHR43065">
    <property type="entry name" value="SENSOR HISTIDINE KINASE"/>
    <property type="match status" value="1"/>
</dbReference>
<dbReference type="eggNOG" id="COG4191">
    <property type="taxonomic scope" value="Bacteria"/>
</dbReference>
<comment type="catalytic activity">
    <reaction evidence="1">
        <text>ATP + protein L-histidine = ADP + protein N-phospho-L-histidine.</text>
        <dbReference type="EC" id="2.7.13.3"/>
    </reaction>
</comment>
<dbReference type="HOGENOM" id="CLU_000445_114_72_3"/>
<dbReference type="Gene3D" id="3.30.565.10">
    <property type="entry name" value="Histidine kinase-like ATPase, C-terminal domain"/>
    <property type="match status" value="1"/>
</dbReference>
<dbReference type="SUPFAM" id="SSF55874">
    <property type="entry name" value="ATPase domain of HSP90 chaperone/DNA topoisomerase II/histidine kinase"/>
    <property type="match status" value="1"/>
</dbReference>
<dbReference type="SUPFAM" id="SSF47384">
    <property type="entry name" value="Homodimeric domain of signal transducing histidine kinase"/>
    <property type="match status" value="1"/>
</dbReference>
<evidence type="ECO:0000256" key="2">
    <source>
        <dbReference type="ARBA" id="ARBA00012438"/>
    </source>
</evidence>
<dbReference type="Gene3D" id="3.40.50.2300">
    <property type="match status" value="1"/>
</dbReference>
<dbReference type="EMBL" id="CP003630">
    <property type="protein sequence ID" value="AFZ20158.1"/>
    <property type="molecule type" value="Genomic_DNA"/>
</dbReference>
<dbReference type="PROSITE" id="PS50110">
    <property type="entry name" value="RESPONSE_REGULATORY"/>
    <property type="match status" value="1"/>
</dbReference>
<evidence type="ECO:0000256" key="1">
    <source>
        <dbReference type="ARBA" id="ARBA00000085"/>
    </source>
</evidence>
<dbReference type="RefSeq" id="WP_015184294.1">
    <property type="nucleotide sequence ID" value="NC_019738.1"/>
</dbReference>
<dbReference type="InterPro" id="IPR001789">
    <property type="entry name" value="Sig_transdc_resp-reg_receiver"/>
</dbReference>
<dbReference type="SUPFAM" id="SSF52172">
    <property type="entry name" value="CheY-like"/>
    <property type="match status" value="1"/>
</dbReference>
<evidence type="ECO:0000256" key="5">
    <source>
        <dbReference type="ARBA" id="ARBA00023012"/>
    </source>
</evidence>
<accession>K9WJ02</accession>
<dbReference type="InterPro" id="IPR005467">
    <property type="entry name" value="His_kinase_dom"/>
</dbReference>
<keyword evidence="7" id="KW-0175">Coiled coil</keyword>
<dbReference type="eggNOG" id="COG4753">
    <property type="taxonomic scope" value="Bacteria"/>
</dbReference>
<dbReference type="InterPro" id="IPR004358">
    <property type="entry name" value="Sig_transdc_His_kin-like_C"/>
</dbReference>
<dbReference type="Pfam" id="PF02518">
    <property type="entry name" value="HATPase_c"/>
    <property type="match status" value="1"/>
</dbReference>
<feature type="domain" description="Histidine kinase" evidence="8">
    <location>
        <begin position="168"/>
        <end position="426"/>
    </location>
</feature>
<dbReference type="EC" id="2.7.13.3" evidence="2"/>
<keyword evidence="11" id="KW-1185">Reference proteome</keyword>
<dbReference type="PROSITE" id="PS50109">
    <property type="entry name" value="HIS_KIN"/>
    <property type="match status" value="1"/>
</dbReference>
<keyword evidence="3 6" id="KW-0597">Phosphoprotein</keyword>
<dbReference type="Pfam" id="PF00512">
    <property type="entry name" value="HisKA"/>
    <property type="match status" value="1"/>
</dbReference>
<keyword evidence="4 10" id="KW-0808">Transferase</keyword>
<keyword evidence="4 10" id="KW-0418">Kinase</keyword>
<evidence type="ECO:0000256" key="3">
    <source>
        <dbReference type="ARBA" id="ARBA00022553"/>
    </source>
</evidence>
<dbReference type="InterPro" id="IPR036890">
    <property type="entry name" value="HATPase_C_sf"/>
</dbReference>
<dbReference type="SMART" id="SM00388">
    <property type="entry name" value="HisKA"/>
    <property type="match status" value="1"/>
</dbReference>
<reference evidence="10 11" key="1">
    <citation type="submission" date="2012-06" db="EMBL/GenBank/DDBJ databases">
        <title>Finished chromosome of genome of Microcoleus sp. PCC 7113.</title>
        <authorList>
            <consortium name="US DOE Joint Genome Institute"/>
            <person name="Gugger M."/>
            <person name="Coursin T."/>
            <person name="Rippka R."/>
            <person name="Tandeau De Marsac N."/>
            <person name="Huntemann M."/>
            <person name="Wei C.-L."/>
            <person name="Han J."/>
            <person name="Detter J.C."/>
            <person name="Han C."/>
            <person name="Tapia R."/>
            <person name="Chen A."/>
            <person name="Kyrpides N."/>
            <person name="Mavromatis K."/>
            <person name="Markowitz V."/>
            <person name="Szeto E."/>
            <person name="Ivanova N."/>
            <person name="Pagani I."/>
            <person name="Pati A."/>
            <person name="Goodwin L."/>
            <person name="Nordberg H.P."/>
            <person name="Cantor M.N."/>
            <person name="Hua S.X."/>
            <person name="Woyke T."/>
            <person name="Kerfeld C.A."/>
        </authorList>
    </citation>
    <scope>NUCLEOTIDE SEQUENCE [LARGE SCALE GENOMIC DNA]</scope>
    <source>
        <strain evidence="10 11">PCC 7113</strain>
    </source>
</reference>
<keyword evidence="5" id="KW-0902">Two-component regulatory system</keyword>
<evidence type="ECO:0000256" key="7">
    <source>
        <dbReference type="SAM" id="Coils"/>
    </source>
</evidence>
<evidence type="ECO:0000313" key="10">
    <source>
        <dbReference type="EMBL" id="AFZ20158.1"/>
    </source>
</evidence>
<dbReference type="STRING" id="1173027.Mic7113_4465"/>
<proteinExistence type="predicted"/>
<dbReference type="InterPro" id="IPR003661">
    <property type="entry name" value="HisK_dim/P_dom"/>
</dbReference>
<dbReference type="GO" id="GO:0000155">
    <property type="term" value="F:phosphorelay sensor kinase activity"/>
    <property type="evidence" value="ECO:0007669"/>
    <property type="project" value="InterPro"/>
</dbReference>
<feature type="domain" description="Response regulatory" evidence="9">
    <location>
        <begin position="14"/>
        <end position="133"/>
    </location>
</feature>
<sequence length="426" mass="47804">MTFDVEPSDVTPAKILIVDDELELERLIKQRLRKKIIAKEIELIFVHNGKEALDKLKSGHQIDMVLTDINMPEMDGLTLLNKLREIDETLKAVVISAYGDMKNIRTAMNCGAFDFITKPINFEDLAITINKTLKDVKEVRETMKQLQQAQLQLLQQEKMAVLGQLVAGVAHEMNNPLTCIAGYTELSSEGVRNLINHIRLYQEQFTEPGLEIEQHAKNIKLDYFLERLPRMLSVMTESTSRLVHISNSLRTFSRGDIDSQVSTNIHEGIDSTLMILQHRLKGNNTRPEIQVIKDYGEIPLVKCYLGQLNQVFMNILANAIDACEDLNESRSLADITEQPNTITIQTQLSENHQSVVIKIKDNGTGMTEDVESRIFDQLFTTKPVGQGTGLGLSISRQIVEETHGGSLTCYSVLGEGTEFAISIPIA</sequence>
<evidence type="ECO:0000256" key="4">
    <source>
        <dbReference type="ARBA" id="ARBA00022777"/>
    </source>
</evidence>
<dbReference type="Gene3D" id="1.10.287.130">
    <property type="match status" value="1"/>
</dbReference>
<protein>
    <recommendedName>
        <fullName evidence="2">histidine kinase</fullName>
        <ecNumber evidence="2">2.7.13.3</ecNumber>
    </recommendedName>
</protein>
<dbReference type="PRINTS" id="PR00344">
    <property type="entry name" value="BCTRLSENSOR"/>
</dbReference>
<dbReference type="PANTHER" id="PTHR43065:SF48">
    <property type="entry name" value="HISTIDINE KINASE"/>
    <property type="match status" value="1"/>
</dbReference>
<evidence type="ECO:0000256" key="6">
    <source>
        <dbReference type="PROSITE-ProRule" id="PRU00169"/>
    </source>
</evidence>
<dbReference type="InterPro" id="IPR036097">
    <property type="entry name" value="HisK_dim/P_sf"/>
</dbReference>
<dbReference type="Pfam" id="PF00072">
    <property type="entry name" value="Response_reg"/>
    <property type="match status" value="1"/>
</dbReference>
<organism evidence="10 11">
    <name type="scientific">Allocoleopsis franciscana PCC 7113</name>
    <dbReference type="NCBI Taxonomy" id="1173027"/>
    <lineage>
        <taxon>Bacteria</taxon>
        <taxon>Bacillati</taxon>
        <taxon>Cyanobacteriota</taxon>
        <taxon>Cyanophyceae</taxon>
        <taxon>Coleofasciculales</taxon>
        <taxon>Coleofasciculaceae</taxon>
        <taxon>Allocoleopsis</taxon>
        <taxon>Allocoleopsis franciscana</taxon>
    </lineage>
</organism>
<dbReference type="Proteomes" id="UP000010471">
    <property type="component" value="Chromosome"/>
</dbReference>
<dbReference type="AlphaFoldDB" id="K9WJ02"/>
<name>K9WJ02_9CYAN</name>
<evidence type="ECO:0000259" key="9">
    <source>
        <dbReference type="PROSITE" id="PS50110"/>
    </source>
</evidence>
<dbReference type="InterPro" id="IPR003594">
    <property type="entry name" value="HATPase_dom"/>
</dbReference>
<dbReference type="SMART" id="SM00448">
    <property type="entry name" value="REC"/>
    <property type="match status" value="1"/>
</dbReference>
<gene>
    <name evidence="10" type="ORF">Mic7113_4465</name>
</gene>
<dbReference type="InterPro" id="IPR011006">
    <property type="entry name" value="CheY-like_superfamily"/>
</dbReference>
<dbReference type="CDD" id="cd00082">
    <property type="entry name" value="HisKA"/>
    <property type="match status" value="1"/>
</dbReference>
<feature type="modified residue" description="4-aspartylphosphate" evidence="6">
    <location>
        <position position="68"/>
    </location>
</feature>
<dbReference type="SMART" id="SM00387">
    <property type="entry name" value="HATPase_c"/>
    <property type="match status" value="1"/>
</dbReference>
<dbReference type="KEGG" id="mic:Mic7113_4465"/>